<gene>
    <name evidence="1" type="ordered locus">NT01EI_2557</name>
</gene>
<dbReference type="EMBL" id="CP001600">
    <property type="protein sequence ID" value="ACR69726.1"/>
    <property type="molecule type" value="Genomic_DNA"/>
</dbReference>
<evidence type="ECO:0000313" key="1">
    <source>
        <dbReference type="EMBL" id="ACR69726.1"/>
    </source>
</evidence>
<dbReference type="HOGENOM" id="CLU_3288717_0_0_6"/>
<reference evidence="2" key="1">
    <citation type="submission" date="2009-03" db="EMBL/GenBank/DDBJ databases">
        <title>Complete genome sequence of Edwardsiella ictaluri 93-146.</title>
        <authorList>
            <person name="Williams M.L."/>
            <person name="Gillaspy A.F."/>
            <person name="Dyer D.W."/>
            <person name="Thune R.L."/>
            <person name="Waldbieser G.C."/>
            <person name="Schuster S.C."/>
            <person name="Gipson J."/>
            <person name="Zaitshik J."/>
            <person name="Landry C."/>
            <person name="Lawrence M.L."/>
        </authorList>
    </citation>
    <scope>NUCLEOTIDE SEQUENCE [LARGE SCALE GENOMIC DNA]</scope>
    <source>
        <strain evidence="2">93-146</strain>
    </source>
</reference>
<proteinExistence type="predicted"/>
<organism evidence="1 2">
    <name type="scientific">Edwardsiella ictaluri (strain 93-146)</name>
    <dbReference type="NCBI Taxonomy" id="634503"/>
    <lineage>
        <taxon>Bacteria</taxon>
        <taxon>Pseudomonadati</taxon>
        <taxon>Pseudomonadota</taxon>
        <taxon>Gammaproteobacteria</taxon>
        <taxon>Enterobacterales</taxon>
        <taxon>Hafniaceae</taxon>
        <taxon>Edwardsiella</taxon>
    </lineage>
</organism>
<dbReference type="KEGG" id="eic:NT01EI_2557"/>
<reference evidence="1 2" key="2">
    <citation type="journal article" date="2012" name="J. Bacteriol.">
        <title>Genome Sequence of Edwardsiella ictaluri 93-146, a Strain Associated with a Natural Channel Catfish Outbreak of Enteric Septicemia of Catfish.</title>
        <authorList>
            <person name="Williams M.L."/>
            <person name="Gillaspy A.F."/>
            <person name="Dyer D.W."/>
            <person name="Thune R.L."/>
            <person name="Waldbieser G.C."/>
            <person name="Schuster S.C."/>
            <person name="Gipson J."/>
            <person name="Zaitshik J."/>
            <person name="Landry C."/>
            <person name="Banes M.M."/>
            <person name="Lawrence M.L."/>
        </authorList>
    </citation>
    <scope>NUCLEOTIDE SEQUENCE [LARGE SCALE GENOMIC DNA]</scope>
    <source>
        <strain evidence="1 2">93-146</strain>
    </source>
</reference>
<accession>C5BG03</accession>
<evidence type="ECO:0000313" key="2">
    <source>
        <dbReference type="Proteomes" id="UP000001485"/>
    </source>
</evidence>
<name>C5BG03_EDWI9</name>
<protein>
    <submittedName>
        <fullName evidence="1">Uncharacterized protein</fullName>
    </submittedName>
</protein>
<dbReference type="AlphaFoldDB" id="C5BG03"/>
<sequence length="40" mass="4727">MPELFATGCRLRVWCGAGQHQPCVAVTRIRMKRWWQSTKH</sequence>
<dbReference type="Proteomes" id="UP000001485">
    <property type="component" value="Chromosome"/>
</dbReference>